<sequence>MVTPQPQLQVQPQQPPPSSQDEALKRNTDCVYFLASPLTCKKGLGFIVVDGVLENETHDVQRSGVNDVLCIGGENRHYGIPANPAAPAQVLGVSSSGAAVTVVANFVDFALASVWDKLLSYFLLPQVVMCRTRISKFHGFLRNLVPSPSSKPKAKAVHFLNQHQGKPKSKPITPFRSDSNTNMKKLKKLNMKLKEKKKDEPRDYMRNVIGKIYNTLKYSTWETAESELNNIPLKWDSYTVNKVLKSHPPMEKAWLFFNWASGLRGFKHDQYTYTTMLDIFGEAGRVSSMKHVFQKMQEKGIKVDSVTYTSMMHWLSSSGNVDEAMQMWEEMKFKGCHPTVVSYTAYMKILFDNKKVKEATRVYKEMISSGVAPNCHTYTVLMDHLIGSGKCKEALEIFEKMQEAGAQPDKAACNILIERCSKVGGTEFMTHILQYMKENRLVLRYPVFSEALEALKVAGESDTLLRQVNPQFYIECSVSKNKIDSITVAADSPTNMDKELLFVLLKNRNVVAIDHLVRGMMEKKLSLDHKVVSTIIEVNCSHCRPEGALLAFKYSVTMGISIERTGYLSLMGLLTRSNMFSKLVDVVEEMTRAGHSLGIYLASLVIFRLGCARKHTFAIKIFNLLPDNHKCTATYTALISVYFSAKRVDKALEIYKTMCSKGFCVVLGTYNVLIDGLERNGRYTEAEHYRKEKKTLHANSGSQESVSIEGKICNLIFSVDVIL</sequence>
<dbReference type="Pfam" id="PF13812">
    <property type="entry name" value="PPR_3"/>
    <property type="match status" value="1"/>
</dbReference>
<feature type="compositionally biased region" description="Low complexity" evidence="4">
    <location>
        <begin position="1"/>
        <end position="12"/>
    </location>
</feature>
<dbReference type="PANTHER" id="PTHR47447">
    <property type="entry name" value="OS03G0856100 PROTEIN"/>
    <property type="match status" value="1"/>
</dbReference>
<feature type="region of interest" description="Disordered" evidence="4">
    <location>
        <begin position="1"/>
        <end position="22"/>
    </location>
</feature>
<evidence type="ECO:0000256" key="2">
    <source>
        <dbReference type="ARBA" id="ARBA00022737"/>
    </source>
</evidence>
<evidence type="ECO:0000313" key="5">
    <source>
        <dbReference type="EMBL" id="QCD83750.1"/>
    </source>
</evidence>
<evidence type="ECO:0000256" key="1">
    <source>
        <dbReference type="ARBA" id="ARBA00007626"/>
    </source>
</evidence>
<protein>
    <submittedName>
        <fullName evidence="5">Nucleobase:cation symporter-1</fullName>
    </submittedName>
</protein>
<feature type="repeat" description="PPR" evidence="3">
    <location>
        <begin position="631"/>
        <end position="665"/>
    </location>
</feature>
<evidence type="ECO:0000313" key="6">
    <source>
        <dbReference type="Proteomes" id="UP000501690"/>
    </source>
</evidence>
<dbReference type="InterPro" id="IPR036928">
    <property type="entry name" value="AS_sf"/>
</dbReference>
<dbReference type="Proteomes" id="UP000501690">
    <property type="component" value="Linkage Group LG2"/>
</dbReference>
<dbReference type="SUPFAM" id="SSF48452">
    <property type="entry name" value="TPR-like"/>
    <property type="match status" value="1"/>
</dbReference>
<dbReference type="Gene3D" id="3.90.1300.10">
    <property type="entry name" value="Amidase signature (AS) domain"/>
    <property type="match status" value="1"/>
</dbReference>
<dbReference type="Pfam" id="PF13041">
    <property type="entry name" value="PPR_2"/>
    <property type="match status" value="2"/>
</dbReference>
<dbReference type="PROSITE" id="PS51375">
    <property type="entry name" value="PPR"/>
    <property type="match status" value="5"/>
</dbReference>
<evidence type="ECO:0000256" key="4">
    <source>
        <dbReference type="SAM" id="MobiDB-lite"/>
    </source>
</evidence>
<dbReference type="EMBL" id="CP039346">
    <property type="protein sequence ID" value="QCD83750.1"/>
    <property type="molecule type" value="Genomic_DNA"/>
</dbReference>
<feature type="repeat" description="PPR" evidence="3">
    <location>
        <begin position="269"/>
        <end position="303"/>
    </location>
</feature>
<feature type="repeat" description="PPR" evidence="3">
    <location>
        <begin position="339"/>
        <end position="373"/>
    </location>
</feature>
<keyword evidence="2" id="KW-0677">Repeat</keyword>
<dbReference type="NCBIfam" id="TIGR00756">
    <property type="entry name" value="PPR"/>
    <property type="match status" value="5"/>
</dbReference>
<dbReference type="Gene3D" id="1.25.40.10">
    <property type="entry name" value="Tetratricopeptide repeat domain"/>
    <property type="match status" value="3"/>
</dbReference>
<dbReference type="InterPro" id="IPR002885">
    <property type="entry name" value="PPR_rpt"/>
</dbReference>
<feature type="repeat" description="PPR" evidence="3">
    <location>
        <begin position="304"/>
        <end position="338"/>
    </location>
</feature>
<organism evidence="5 6">
    <name type="scientific">Vigna unguiculata</name>
    <name type="common">Cowpea</name>
    <dbReference type="NCBI Taxonomy" id="3917"/>
    <lineage>
        <taxon>Eukaryota</taxon>
        <taxon>Viridiplantae</taxon>
        <taxon>Streptophyta</taxon>
        <taxon>Embryophyta</taxon>
        <taxon>Tracheophyta</taxon>
        <taxon>Spermatophyta</taxon>
        <taxon>Magnoliopsida</taxon>
        <taxon>eudicotyledons</taxon>
        <taxon>Gunneridae</taxon>
        <taxon>Pentapetalae</taxon>
        <taxon>rosids</taxon>
        <taxon>fabids</taxon>
        <taxon>Fabales</taxon>
        <taxon>Fabaceae</taxon>
        <taxon>Papilionoideae</taxon>
        <taxon>50 kb inversion clade</taxon>
        <taxon>NPAAA clade</taxon>
        <taxon>indigoferoid/millettioid clade</taxon>
        <taxon>Phaseoleae</taxon>
        <taxon>Vigna</taxon>
    </lineage>
</organism>
<feature type="repeat" description="PPR" evidence="3">
    <location>
        <begin position="374"/>
        <end position="408"/>
    </location>
</feature>
<dbReference type="SUPFAM" id="SSF75304">
    <property type="entry name" value="Amidase signature (AS) enzymes"/>
    <property type="match status" value="1"/>
</dbReference>
<gene>
    <name evidence="5" type="ORF">DEO72_LG2g4097</name>
</gene>
<dbReference type="AlphaFoldDB" id="A0A4D6L5K1"/>
<name>A0A4D6L5K1_VIGUN</name>
<keyword evidence="6" id="KW-1185">Reference proteome</keyword>
<dbReference type="InterPro" id="IPR011990">
    <property type="entry name" value="TPR-like_helical_dom_sf"/>
</dbReference>
<proteinExistence type="inferred from homology"/>
<reference evidence="5 6" key="1">
    <citation type="submission" date="2019-04" db="EMBL/GenBank/DDBJ databases">
        <title>An improved genome assembly and genetic linkage map for asparagus bean, Vigna unguiculata ssp. sesquipedialis.</title>
        <authorList>
            <person name="Xia Q."/>
            <person name="Zhang R."/>
            <person name="Dong Y."/>
        </authorList>
    </citation>
    <scope>NUCLEOTIDE SEQUENCE [LARGE SCALE GENOMIC DNA]</scope>
    <source>
        <tissue evidence="5">Leaf</tissue>
    </source>
</reference>
<accession>A0A4D6L5K1</accession>
<evidence type="ECO:0000256" key="3">
    <source>
        <dbReference type="PROSITE-ProRule" id="PRU00708"/>
    </source>
</evidence>
<dbReference type="PANTHER" id="PTHR47447:SF27">
    <property type="entry name" value="PENTACOTRIPEPTIDE-REPEAT REGION OF PRORP DOMAIN-CONTAINING PROTEIN"/>
    <property type="match status" value="1"/>
</dbReference>
<comment type="similarity">
    <text evidence="1">Belongs to the PPR family. P subfamily.</text>
</comment>